<dbReference type="NCBIfam" id="TIGR01136">
    <property type="entry name" value="cysKM"/>
    <property type="match status" value="1"/>
</dbReference>
<dbReference type="InterPro" id="IPR005856">
    <property type="entry name" value="Cys_synth"/>
</dbReference>
<dbReference type="EMBL" id="DVOD01000006">
    <property type="protein sequence ID" value="HIU91589.1"/>
    <property type="molecule type" value="Genomic_DNA"/>
</dbReference>
<evidence type="ECO:0000256" key="11">
    <source>
        <dbReference type="PIRSR" id="PIRSR605856-51"/>
    </source>
</evidence>
<dbReference type="InterPro" id="IPR050214">
    <property type="entry name" value="Cys_Synth/Cystath_Beta-Synth"/>
</dbReference>
<dbReference type="PANTHER" id="PTHR10314">
    <property type="entry name" value="CYSTATHIONINE BETA-SYNTHASE"/>
    <property type="match status" value="1"/>
</dbReference>
<evidence type="ECO:0000256" key="12">
    <source>
        <dbReference type="RuleBase" id="RU003985"/>
    </source>
</evidence>
<protein>
    <recommendedName>
        <fullName evidence="4 12">Cysteine synthase</fullName>
        <ecNumber evidence="4 12">2.5.1.47</ecNumber>
    </recommendedName>
</protein>
<sequence length="308" mass="32969">MAQIYENILELIGKTPLVKLNKINTGFADVAVKLEYFNPGNSVKDRPALNMIEKAEQEGLIDKDTVIIEPTSGNTGIGLALVCAVKGYKLVLTMPESMSVERRKMLSAYGADLVLTPAEAGMKGAVNEALKIAEHCEKSFIPSQFSNPANPEVHEKTTAQEIIKDTDGKIDIFVASFGTGGTISGVGKALKAFNPEIKIIGIEPAESPLITQGKAGSHGIQGIGANFIPQNLHKEFIDEIVTITTKDAIETAIEMSKKEGICCGISSGANVKAAIELSKMPENKGKLIVAMTCDYGERYLSTPLCEIK</sequence>
<feature type="binding site" evidence="10">
    <location>
        <position position="74"/>
    </location>
    <ligand>
        <name>pyridoxal 5'-phosphate</name>
        <dbReference type="ChEBI" id="CHEBI:597326"/>
    </ligand>
</feature>
<dbReference type="Gene3D" id="3.40.50.1100">
    <property type="match status" value="2"/>
</dbReference>
<evidence type="ECO:0000256" key="7">
    <source>
        <dbReference type="ARBA" id="ARBA00022898"/>
    </source>
</evidence>
<keyword evidence="6 12" id="KW-0808">Transferase</keyword>
<dbReference type="SUPFAM" id="SSF53686">
    <property type="entry name" value="Tryptophan synthase beta subunit-like PLP-dependent enzymes"/>
    <property type="match status" value="1"/>
</dbReference>
<feature type="binding site" evidence="10">
    <location>
        <begin position="178"/>
        <end position="182"/>
    </location>
    <ligand>
        <name>pyridoxal 5'-phosphate</name>
        <dbReference type="ChEBI" id="CHEBI:597326"/>
    </ligand>
</feature>
<gene>
    <name evidence="14" type="primary">cysK</name>
    <name evidence="14" type="ORF">IAD26_00495</name>
</gene>
<reference evidence="14" key="2">
    <citation type="journal article" date="2021" name="PeerJ">
        <title>Extensive microbial diversity within the chicken gut microbiome revealed by metagenomics and culture.</title>
        <authorList>
            <person name="Gilroy R."/>
            <person name="Ravi A."/>
            <person name="Getino M."/>
            <person name="Pursley I."/>
            <person name="Horton D.L."/>
            <person name="Alikhan N.F."/>
            <person name="Baker D."/>
            <person name="Gharbi K."/>
            <person name="Hall N."/>
            <person name="Watson M."/>
            <person name="Adriaenssens E.M."/>
            <person name="Foster-Nyarko E."/>
            <person name="Jarju S."/>
            <person name="Secka A."/>
            <person name="Antonio M."/>
            <person name="Oren A."/>
            <person name="Chaudhuri R.R."/>
            <person name="La Ragione R."/>
            <person name="Hildebrand F."/>
            <person name="Pallen M.J."/>
        </authorList>
    </citation>
    <scope>NUCLEOTIDE SEQUENCE</scope>
    <source>
        <strain evidence="14">CHK154-7741</strain>
    </source>
</reference>
<dbReference type="GO" id="GO:0006535">
    <property type="term" value="P:cysteine biosynthetic process from serine"/>
    <property type="evidence" value="ECO:0007669"/>
    <property type="project" value="UniProtKB-UniRule"/>
</dbReference>
<evidence type="ECO:0000313" key="15">
    <source>
        <dbReference type="Proteomes" id="UP000886748"/>
    </source>
</evidence>
<evidence type="ECO:0000256" key="3">
    <source>
        <dbReference type="ARBA" id="ARBA00007103"/>
    </source>
</evidence>
<proteinExistence type="inferred from homology"/>
<dbReference type="InterPro" id="IPR001926">
    <property type="entry name" value="TrpB-like_PALP"/>
</dbReference>
<dbReference type="AlphaFoldDB" id="A0A9D1MY42"/>
<feature type="binding site" evidence="10">
    <location>
        <position position="266"/>
    </location>
    <ligand>
        <name>pyridoxal 5'-phosphate</name>
        <dbReference type="ChEBI" id="CHEBI:597326"/>
    </ligand>
</feature>
<dbReference type="GO" id="GO:0004124">
    <property type="term" value="F:cysteine synthase activity"/>
    <property type="evidence" value="ECO:0007669"/>
    <property type="project" value="UniProtKB-UniRule"/>
</dbReference>
<dbReference type="EC" id="2.5.1.47" evidence="4 12"/>
<evidence type="ECO:0000256" key="5">
    <source>
        <dbReference type="ARBA" id="ARBA00022605"/>
    </source>
</evidence>
<name>A0A9D1MY42_9CLOT</name>
<keyword evidence="5 12" id="KW-0028">Amino-acid biosynthesis</keyword>
<comment type="caution">
    <text evidence="14">The sequence shown here is derived from an EMBL/GenBank/DDBJ whole genome shotgun (WGS) entry which is preliminary data.</text>
</comment>
<evidence type="ECO:0000256" key="9">
    <source>
        <dbReference type="ARBA" id="ARBA00047931"/>
    </source>
</evidence>
<dbReference type="FunFam" id="3.40.50.1100:FF:000067">
    <property type="entry name" value="Cysteine synthase"/>
    <property type="match status" value="1"/>
</dbReference>
<dbReference type="NCBIfam" id="TIGR01139">
    <property type="entry name" value="cysK"/>
    <property type="match status" value="1"/>
</dbReference>
<dbReference type="GO" id="GO:0005737">
    <property type="term" value="C:cytoplasm"/>
    <property type="evidence" value="ECO:0007669"/>
    <property type="project" value="UniProtKB-ARBA"/>
</dbReference>
<evidence type="ECO:0000256" key="1">
    <source>
        <dbReference type="ARBA" id="ARBA00001933"/>
    </source>
</evidence>
<feature type="modified residue" description="N6-(pyridoxal phosphate)lysine" evidence="11">
    <location>
        <position position="44"/>
    </location>
</feature>
<accession>A0A9D1MY42</accession>
<dbReference type="InterPro" id="IPR005859">
    <property type="entry name" value="CysK"/>
</dbReference>
<comment type="catalytic activity">
    <reaction evidence="9 12">
        <text>O-acetyl-L-serine + hydrogen sulfide = L-cysteine + acetate</text>
        <dbReference type="Rhea" id="RHEA:14829"/>
        <dbReference type="ChEBI" id="CHEBI:29919"/>
        <dbReference type="ChEBI" id="CHEBI:30089"/>
        <dbReference type="ChEBI" id="CHEBI:35235"/>
        <dbReference type="ChEBI" id="CHEBI:58340"/>
        <dbReference type="EC" id="2.5.1.47"/>
    </reaction>
</comment>
<dbReference type="Pfam" id="PF00291">
    <property type="entry name" value="PALP"/>
    <property type="match status" value="1"/>
</dbReference>
<comment type="cofactor">
    <cofactor evidence="1 10 12">
        <name>pyridoxal 5'-phosphate</name>
        <dbReference type="ChEBI" id="CHEBI:597326"/>
    </cofactor>
</comment>
<evidence type="ECO:0000256" key="8">
    <source>
        <dbReference type="ARBA" id="ARBA00023192"/>
    </source>
</evidence>
<dbReference type="CDD" id="cd01561">
    <property type="entry name" value="CBS_like"/>
    <property type="match status" value="1"/>
</dbReference>
<evidence type="ECO:0000256" key="6">
    <source>
        <dbReference type="ARBA" id="ARBA00022679"/>
    </source>
</evidence>
<dbReference type="Proteomes" id="UP000886748">
    <property type="component" value="Unassembled WGS sequence"/>
</dbReference>
<dbReference type="InterPro" id="IPR036052">
    <property type="entry name" value="TrpB-like_PALP_sf"/>
</dbReference>
<comment type="pathway">
    <text evidence="2">Amino-acid biosynthesis; L-cysteine biosynthesis; L-cysteine from L-serine: step 2/2.</text>
</comment>
<dbReference type="InterPro" id="IPR001216">
    <property type="entry name" value="P-phosphate_BS"/>
</dbReference>
<reference evidence="14" key="1">
    <citation type="submission" date="2020-10" db="EMBL/GenBank/DDBJ databases">
        <authorList>
            <person name="Gilroy R."/>
        </authorList>
    </citation>
    <scope>NUCLEOTIDE SEQUENCE</scope>
    <source>
        <strain evidence="14">CHK154-7741</strain>
    </source>
</reference>
<feature type="domain" description="Tryptophan synthase beta chain-like PALP" evidence="13">
    <location>
        <begin position="9"/>
        <end position="294"/>
    </location>
</feature>
<organism evidence="14 15">
    <name type="scientific">Candidatus Limenecus avicola</name>
    <dbReference type="NCBI Taxonomy" id="2840847"/>
    <lineage>
        <taxon>Bacteria</taxon>
        <taxon>Bacillati</taxon>
        <taxon>Bacillota</taxon>
        <taxon>Clostridia</taxon>
        <taxon>Eubacteriales</taxon>
        <taxon>Clostridiaceae</taxon>
        <taxon>Clostridiaceae incertae sedis</taxon>
        <taxon>Candidatus Limenecus</taxon>
    </lineage>
</organism>
<evidence type="ECO:0000256" key="2">
    <source>
        <dbReference type="ARBA" id="ARBA00004962"/>
    </source>
</evidence>
<evidence type="ECO:0000256" key="4">
    <source>
        <dbReference type="ARBA" id="ARBA00012681"/>
    </source>
</evidence>
<comment type="similarity">
    <text evidence="3 12">Belongs to the cysteine synthase/cystathionine beta-synthase family.</text>
</comment>
<evidence type="ECO:0000313" key="14">
    <source>
        <dbReference type="EMBL" id="HIU91589.1"/>
    </source>
</evidence>
<keyword evidence="8 12" id="KW-0198">Cysteine biosynthesis</keyword>
<evidence type="ECO:0000256" key="10">
    <source>
        <dbReference type="PIRSR" id="PIRSR605856-50"/>
    </source>
</evidence>
<keyword evidence="7 10" id="KW-0663">Pyridoxal phosphate</keyword>
<evidence type="ECO:0000259" key="13">
    <source>
        <dbReference type="Pfam" id="PF00291"/>
    </source>
</evidence>
<dbReference type="PROSITE" id="PS00901">
    <property type="entry name" value="CYS_SYNTHASE"/>
    <property type="match status" value="1"/>
</dbReference>